<dbReference type="SUPFAM" id="SSF56935">
    <property type="entry name" value="Porins"/>
    <property type="match status" value="1"/>
</dbReference>
<evidence type="ECO:0000259" key="2">
    <source>
        <dbReference type="Pfam" id="PF13609"/>
    </source>
</evidence>
<dbReference type="Proteomes" id="UP000198539">
    <property type="component" value="Unassembled WGS sequence"/>
</dbReference>
<dbReference type="GO" id="GO:0016020">
    <property type="term" value="C:membrane"/>
    <property type="evidence" value="ECO:0007669"/>
    <property type="project" value="InterPro"/>
</dbReference>
<evidence type="ECO:0000313" key="3">
    <source>
        <dbReference type="EMBL" id="SDX30267.1"/>
    </source>
</evidence>
<proteinExistence type="predicted"/>
<accession>A0A1H3AKR0</accession>
<sequence length="284" mass="28688">MKNILLASTALVLSAGVAAADVTVGGSGRMGVTYDNSAVDKMAFTSRIRISFSGSGETDGGLQFGGSIRADNAPAGNAGTGGSVFIAGDFGRITMGDTSGAAEYIVGDLHGVGLTGIGDLNENAYLSNGGAVARSAMRYQYTLDGLKLALSIDNPGGGNEVYSIGAGYEFDGFGIGIGHERNNVASANHTIGYVSYSLSNVDLKATYGDATGAVSAQYGLSASATFDAVGVSAFVRRDFTDLTHYGIGGSYDLGGGAALKGGIVRQELAVGDATRADFGIAFDF</sequence>
<evidence type="ECO:0000313" key="4">
    <source>
        <dbReference type="Proteomes" id="UP000198539"/>
    </source>
</evidence>
<dbReference type="InterPro" id="IPR033900">
    <property type="entry name" value="Gram_neg_porin_domain"/>
</dbReference>
<evidence type="ECO:0000256" key="1">
    <source>
        <dbReference type="SAM" id="SignalP"/>
    </source>
</evidence>
<reference evidence="3 4" key="1">
    <citation type="submission" date="2016-10" db="EMBL/GenBank/DDBJ databases">
        <authorList>
            <person name="de Groot N.N."/>
        </authorList>
    </citation>
    <scope>NUCLEOTIDE SEQUENCE [LARGE SCALE GENOMIC DNA]</scope>
    <source>
        <strain evidence="3 4">CGMCC 1.8894</strain>
    </source>
</reference>
<feature type="signal peptide" evidence="1">
    <location>
        <begin position="1"/>
        <end position="20"/>
    </location>
</feature>
<feature type="domain" description="Porin" evidence="2">
    <location>
        <begin position="7"/>
        <end position="266"/>
    </location>
</feature>
<dbReference type="Pfam" id="PF13609">
    <property type="entry name" value="Porin_4"/>
    <property type="match status" value="1"/>
</dbReference>
<dbReference type="EMBL" id="FNOM01000007">
    <property type="protein sequence ID" value="SDX30267.1"/>
    <property type="molecule type" value="Genomic_DNA"/>
</dbReference>
<organism evidence="3 4">
    <name type="scientific">Roseicitreum antarcticum</name>
    <dbReference type="NCBI Taxonomy" id="564137"/>
    <lineage>
        <taxon>Bacteria</taxon>
        <taxon>Pseudomonadati</taxon>
        <taxon>Pseudomonadota</taxon>
        <taxon>Alphaproteobacteria</taxon>
        <taxon>Rhodobacterales</taxon>
        <taxon>Paracoccaceae</taxon>
        <taxon>Roseicitreum</taxon>
    </lineage>
</organism>
<protein>
    <submittedName>
        <fullName evidence="3">Outer membrane protein OmpU</fullName>
    </submittedName>
</protein>
<dbReference type="Gene3D" id="2.40.160.10">
    <property type="entry name" value="Porin"/>
    <property type="match status" value="1"/>
</dbReference>
<dbReference type="AlphaFoldDB" id="A0A1H3AKR0"/>
<dbReference type="GO" id="GO:0015288">
    <property type="term" value="F:porin activity"/>
    <property type="evidence" value="ECO:0007669"/>
    <property type="project" value="InterPro"/>
</dbReference>
<feature type="chain" id="PRO_5011610053" evidence="1">
    <location>
        <begin position="21"/>
        <end position="284"/>
    </location>
</feature>
<dbReference type="InterPro" id="IPR023614">
    <property type="entry name" value="Porin_dom_sf"/>
</dbReference>
<keyword evidence="4" id="KW-1185">Reference proteome</keyword>
<gene>
    <name evidence="3" type="ORF">SAMN04488238_10739</name>
</gene>
<keyword evidence="1" id="KW-0732">Signal</keyword>
<name>A0A1H3AKR0_9RHOB</name>
<dbReference type="RefSeq" id="WP_176847144.1">
    <property type="nucleotide sequence ID" value="NZ_CP061498.1"/>
</dbReference>
<dbReference type="STRING" id="564137.SAMN04488238_10739"/>